<organism evidence="2">
    <name type="scientific">Oryza meridionalis</name>
    <dbReference type="NCBI Taxonomy" id="40149"/>
    <lineage>
        <taxon>Eukaryota</taxon>
        <taxon>Viridiplantae</taxon>
        <taxon>Streptophyta</taxon>
        <taxon>Embryophyta</taxon>
        <taxon>Tracheophyta</taxon>
        <taxon>Spermatophyta</taxon>
        <taxon>Magnoliopsida</taxon>
        <taxon>Liliopsida</taxon>
        <taxon>Poales</taxon>
        <taxon>Poaceae</taxon>
        <taxon>BOP clade</taxon>
        <taxon>Oryzoideae</taxon>
        <taxon>Oryzeae</taxon>
        <taxon>Oryzinae</taxon>
        <taxon>Oryza</taxon>
    </lineage>
</organism>
<dbReference type="HOGENOM" id="CLU_2162444_0_0_1"/>
<evidence type="ECO:0000313" key="3">
    <source>
        <dbReference type="Proteomes" id="UP000008021"/>
    </source>
</evidence>
<protein>
    <submittedName>
        <fullName evidence="2">Uncharacterized protein</fullName>
    </submittedName>
</protein>
<dbReference type="EnsemblPlants" id="OMERI11G01810.1">
    <property type="protein sequence ID" value="OMERI11G01810.1"/>
    <property type="gene ID" value="OMERI11G01810"/>
</dbReference>
<dbReference type="Gramene" id="OMERI11G01810.1">
    <property type="protein sequence ID" value="OMERI11G01810.1"/>
    <property type="gene ID" value="OMERI11G01810"/>
</dbReference>
<dbReference type="Proteomes" id="UP000008021">
    <property type="component" value="Chromosome 11"/>
</dbReference>
<reference evidence="2" key="2">
    <citation type="submission" date="2018-05" db="EMBL/GenBank/DDBJ databases">
        <title>OmerRS3 (Oryza meridionalis Reference Sequence Version 3).</title>
        <authorList>
            <person name="Zhang J."/>
            <person name="Kudrna D."/>
            <person name="Lee S."/>
            <person name="Talag J."/>
            <person name="Welchert J."/>
            <person name="Wing R.A."/>
        </authorList>
    </citation>
    <scope>NUCLEOTIDE SEQUENCE [LARGE SCALE GENOMIC DNA]</scope>
    <source>
        <strain evidence="2">cv. OR44</strain>
    </source>
</reference>
<name>A0A0E0F213_9ORYZ</name>
<keyword evidence="3" id="KW-1185">Reference proteome</keyword>
<evidence type="ECO:0000313" key="2">
    <source>
        <dbReference type="EnsemblPlants" id="OMERI11G01810.1"/>
    </source>
</evidence>
<proteinExistence type="predicted"/>
<accession>A0A0E0F213</accession>
<feature type="region of interest" description="Disordered" evidence="1">
    <location>
        <begin position="71"/>
        <end position="111"/>
    </location>
</feature>
<evidence type="ECO:0000256" key="1">
    <source>
        <dbReference type="SAM" id="MobiDB-lite"/>
    </source>
</evidence>
<sequence>MAVESAWTHVDPACQGVHVTFLSPLLSLLSPISLALLTCAEHVVGGTAGGDAEGGLRGGEGGLDVVDAAGVEEREEERREVGVGADGGRGVGERVEGASSGPGKREMAWAR</sequence>
<dbReference type="AlphaFoldDB" id="A0A0E0F213"/>
<reference evidence="2" key="1">
    <citation type="submission" date="2015-04" db="UniProtKB">
        <authorList>
            <consortium name="EnsemblPlants"/>
        </authorList>
    </citation>
    <scope>IDENTIFICATION</scope>
</reference>